<keyword evidence="2" id="KW-0238">DNA-binding</keyword>
<dbReference type="GO" id="GO:0003700">
    <property type="term" value="F:DNA-binding transcription factor activity"/>
    <property type="evidence" value="ECO:0007669"/>
    <property type="project" value="InterPro"/>
</dbReference>
<name>A0A939J3Y3_9HYPH</name>
<proteinExistence type="predicted"/>
<evidence type="ECO:0000313" key="6">
    <source>
        <dbReference type="Proteomes" id="UP000664096"/>
    </source>
</evidence>
<dbReference type="PROSITE" id="PS01124">
    <property type="entry name" value="HTH_ARAC_FAMILY_2"/>
    <property type="match status" value="1"/>
</dbReference>
<keyword evidence="3" id="KW-0804">Transcription</keyword>
<dbReference type="Proteomes" id="UP000664096">
    <property type="component" value="Unassembled WGS sequence"/>
</dbReference>
<protein>
    <submittedName>
        <fullName evidence="5">AraC family transcriptional regulator</fullName>
    </submittedName>
</protein>
<evidence type="ECO:0000313" key="5">
    <source>
        <dbReference type="EMBL" id="MBN9672988.1"/>
    </source>
</evidence>
<sequence>MPEIADHYCAPILETGTFESEEPVLFEAAIKPWNLTVDLRHSTKFSCRVQYLRLAGITLYRDTYGHGMRLQGMTPRGTLTLSLPVRGLTDESAFWNEPLDDQSIYSTFHREIDSVTSEKHDQFIILLDAGGCGEPEFAELLNLFDGAPARLSVMTERRERLLRFCRRLMRLAQDPAVAGDGKAICLLRDEFIDVLKRTLDVSPGRALLGGKEAGTLSAMFEILAGENYRVPSVKELCRTMEVSERTLERAVRARFDCTVQALLRRFRLHEARRHLLAIDRQRGSVTEIAFNLGFFDPGRFAGEYRRTFGELPSQTLKQTAQGQPPETLLDVLIREKR</sequence>
<dbReference type="RefSeq" id="WP_207142823.1">
    <property type="nucleotide sequence ID" value="NZ_JAEKJZ010000005.1"/>
</dbReference>
<dbReference type="GO" id="GO:0043565">
    <property type="term" value="F:sequence-specific DNA binding"/>
    <property type="evidence" value="ECO:0007669"/>
    <property type="project" value="InterPro"/>
</dbReference>
<feature type="domain" description="HTH araC/xylS-type" evidence="4">
    <location>
        <begin position="217"/>
        <end position="318"/>
    </location>
</feature>
<dbReference type="PANTHER" id="PTHR47893:SF1">
    <property type="entry name" value="REGULATORY PROTEIN PCHR"/>
    <property type="match status" value="1"/>
</dbReference>
<dbReference type="InterPro" id="IPR018060">
    <property type="entry name" value="HTH_AraC"/>
</dbReference>
<dbReference type="EMBL" id="JAEKJZ010000005">
    <property type="protein sequence ID" value="MBN9672988.1"/>
    <property type="molecule type" value="Genomic_DNA"/>
</dbReference>
<comment type="caution">
    <text evidence="5">The sequence shown here is derived from an EMBL/GenBank/DDBJ whole genome shotgun (WGS) entry which is preliminary data.</text>
</comment>
<dbReference type="InterPro" id="IPR018062">
    <property type="entry name" value="HTH_AraC-typ_CS"/>
</dbReference>
<dbReference type="PROSITE" id="PS00041">
    <property type="entry name" value="HTH_ARAC_FAMILY_1"/>
    <property type="match status" value="1"/>
</dbReference>
<keyword evidence="1" id="KW-0805">Transcription regulation</keyword>
<dbReference type="SMART" id="SM00342">
    <property type="entry name" value="HTH_ARAC"/>
    <property type="match status" value="1"/>
</dbReference>
<dbReference type="Gene3D" id="1.10.10.60">
    <property type="entry name" value="Homeodomain-like"/>
    <property type="match status" value="1"/>
</dbReference>
<dbReference type="InterPro" id="IPR053142">
    <property type="entry name" value="PchR_regulatory_protein"/>
</dbReference>
<dbReference type="PANTHER" id="PTHR47893">
    <property type="entry name" value="REGULATORY PROTEIN PCHR"/>
    <property type="match status" value="1"/>
</dbReference>
<evidence type="ECO:0000256" key="1">
    <source>
        <dbReference type="ARBA" id="ARBA00023015"/>
    </source>
</evidence>
<evidence type="ECO:0000256" key="2">
    <source>
        <dbReference type="ARBA" id="ARBA00023125"/>
    </source>
</evidence>
<dbReference type="AlphaFoldDB" id="A0A939J3Y3"/>
<dbReference type="InterPro" id="IPR009057">
    <property type="entry name" value="Homeodomain-like_sf"/>
</dbReference>
<dbReference type="SUPFAM" id="SSF46689">
    <property type="entry name" value="Homeodomain-like"/>
    <property type="match status" value="1"/>
</dbReference>
<organism evidence="5 6">
    <name type="scientific">Roseibium aggregatum</name>
    <dbReference type="NCBI Taxonomy" id="187304"/>
    <lineage>
        <taxon>Bacteria</taxon>
        <taxon>Pseudomonadati</taxon>
        <taxon>Pseudomonadota</taxon>
        <taxon>Alphaproteobacteria</taxon>
        <taxon>Hyphomicrobiales</taxon>
        <taxon>Stappiaceae</taxon>
        <taxon>Roseibium</taxon>
    </lineage>
</organism>
<reference evidence="5" key="1">
    <citation type="submission" date="2020-12" db="EMBL/GenBank/DDBJ databases">
        <title>Oil enriched cultivation method for isolating marine PHA-producing bacteria.</title>
        <authorList>
            <person name="Zheng W."/>
            <person name="Yu S."/>
            <person name="Huang Y."/>
        </authorList>
    </citation>
    <scope>NUCLEOTIDE SEQUENCE</scope>
    <source>
        <strain evidence="5">SY-2-12</strain>
    </source>
</reference>
<evidence type="ECO:0000256" key="3">
    <source>
        <dbReference type="ARBA" id="ARBA00023163"/>
    </source>
</evidence>
<accession>A0A939J3Y3</accession>
<evidence type="ECO:0000259" key="4">
    <source>
        <dbReference type="PROSITE" id="PS01124"/>
    </source>
</evidence>
<dbReference type="Pfam" id="PF12833">
    <property type="entry name" value="HTH_18"/>
    <property type="match status" value="1"/>
</dbReference>
<gene>
    <name evidence="5" type="ORF">JF539_21715</name>
</gene>